<dbReference type="EMBL" id="LR899010">
    <property type="protein sequence ID" value="CAD7082024.1"/>
    <property type="molecule type" value="Genomic_DNA"/>
</dbReference>
<keyword evidence="8" id="KW-0808">Transferase</keyword>
<keyword evidence="5" id="KW-0460">Magnesium</keyword>
<dbReference type="InterPro" id="IPR039537">
    <property type="entry name" value="Retrotran_Ty1/copia-like"/>
</dbReference>
<keyword evidence="7" id="KW-0695">RNA-directed DNA polymerase</keyword>
<evidence type="ECO:0000313" key="14">
    <source>
        <dbReference type="Proteomes" id="UP000594454"/>
    </source>
</evidence>
<evidence type="ECO:0000256" key="7">
    <source>
        <dbReference type="ARBA" id="ARBA00022918"/>
    </source>
</evidence>
<dbReference type="GO" id="GO:0006310">
    <property type="term" value="P:DNA recombination"/>
    <property type="evidence" value="ECO:0007669"/>
    <property type="project" value="UniProtKB-KW"/>
</dbReference>
<keyword evidence="8" id="KW-0239">DNA-directed DNA polymerase</keyword>
<dbReference type="GO" id="GO:0015074">
    <property type="term" value="P:DNA integration"/>
    <property type="evidence" value="ECO:0007669"/>
    <property type="project" value="UniProtKB-KW"/>
</dbReference>
<evidence type="ECO:0000256" key="2">
    <source>
        <dbReference type="ARBA" id="ARBA00022723"/>
    </source>
</evidence>
<evidence type="ECO:0000256" key="8">
    <source>
        <dbReference type="ARBA" id="ARBA00022932"/>
    </source>
</evidence>
<dbReference type="AlphaFoldDB" id="A0A7R8UJZ0"/>
<dbReference type="InParanoid" id="A0A7R8UJZ0"/>
<keyword evidence="2" id="KW-0479">Metal-binding</keyword>
<dbReference type="InterPro" id="IPR012337">
    <property type="entry name" value="RNaseH-like_sf"/>
</dbReference>
<evidence type="ECO:0000256" key="9">
    <source>
        <dbReference type="ARBA" id="ARBA00023172"/>
    </source>
</evidence>
<name>A0A7R8UJZ0_HERIL</name>
<dbReference type="Proteomes" id="UP000594454">
    <property type="component" value="Chromosome 2"/>
</dbReference>
<evidence type="ECO:0000256" key="11">
    <source>
        <dbReference type="SAM" id="SignalP"/>
    </source>
</evidence>
<keyword evidence="6" id="KW-0229">DNA integration</keyword>
<dbReference type="InterPro" id="IPR013103">
    <property type="entry name" value="RVT_2"/>
</dbReference>
<sequence>MKFLITTLVFCACSYLILAESRRPGQDFIDKVDDEDKGDFIRFHLARAVNKYGNLQNKINIRSDTDIPQDKYDDFMEATPPKDFHKNLYDWARNDLNLTDPMITNLVTVTVVCYTDSDVCYNPNDVGNDYSKIARVYTIKSEAEVYNSFVQYVNECENLTGKRVKILRCDNAKEYLSKNMYNFAREKGIIIKPCPPKHKFTKSIGRKLVCAATYLKNRTLTNTVEKKTPYEIFFGRKPDVSNLKLYGNDENFEIDENSENESLDETFESIGENSEIHDNENKLKIPRRMGLMIEQMDVETAFLNGKVTSEVYVRQPKGYEDGTNRVCKLIKALYELKESPRAWYECLDKFLLSIGFRFKMKDMGKIKEYLGITVEYIISITVR</sequence>
<keyword evidence="8" id="KW-0548">Nucleotidyltransferase</keyword>
<keyword evidence="3" id="KW-0255">Endonuclease</keyword>
<dbReference type="GO" id="GO:0046872">
    <property type="term" value="F:metal ion binding"/>
    <property type="evidence" value="ECO:0007669"/>
    <property type="project" value="UniProtKB-KW"/>
</dbReference>
<dbReference type="GO" id="GO:0003964">
    <property type="term" value="F:RNA-directed DNA polymerase activity"/>
    <property type="evidence" value="ECO:0007669"/>
    <property type="project" value="UniProtKB-KW"/>
</dbReference>
<keyword evidence="4" id="KW-0378">Hydrolase</keyword>
<dbReference type="GO" id="GO:0004519">
    <property type="term" value="F:endonuclease activity"/>
    <property type="evidence" value="ECO:0007669"/>
    <property type="project" value="UniProtKB-KW"/>
</dbReference>
<keyword evidence="1" id="KW-0540">Nuclease</keyword>
<dbReference type="OrthoDB" id="7764597at2759"/>
<evidence type="ECO:0000256" key="3">
    <source>
        <dbReference type="ARBA" id="ARBA00022759"/>
    </source>
</evidence>
<protein>
    <recommendedName>
        <fullName evidence="12">Reverse transcriptase Ty1/copia-type domain-containing protein</fullName>
    </recommendedName>
</protein>
<dbReference type="GO" id="GO:0003676">
    <property type="term" value="F:nucleic acid binding"/>
    <property type="evidence" value="ECO:0007669"/>
    <property type="project" value="InterPro"/>
</dbReference>
<dbReference type="PANTHER" id="PTHR42648:SF11">
    <property type="entry name" value="TRANSPOSON TY4-P GAG-POL POLYPROTEIN"/>
    <property type="match status" value="1"/>
</dbReference>
<organism evidence="13 14">
    <name type="scientific">Hermetia illucens</name>
    <name type="common">Black soldier fly</name>
    <dbReference type="NCBI Taxonomy" id="343691"/>
    <lineage>
        <taxon>Eukaryota</taxon>
        <taxon>Metazoa</taxon>
        <taxon>Ecdysozoa</taxon>
        <taxon>Arthropoda</taxon>
        <taxon>Hexapoda</taxon>
        <taxon>Insecta</taxon>
        <taxon>Pterygota</taxon>
        <taxon>Neoptera</taxon>
        <taxon>Endopterygota</taxon>
        <taxon>Diptera</taxon>
        <taxon>Brachycera</taxon>
        <taxon>Stratiomyomorpha</taxon>
        <taxon>Stratiomyidae</taxon>
        <taxon>Hermetiinae</taxon>
        <taxon>Hermetia</taxon>
    </lineage>
</organism>
<evidence type="ECO:0000256" key="6">
    <source>
        <dbReference type="ARBA" id="ARBA00022908"/>
    </source>
</evidence>
<keyword evidence="14" id="KW-1185">Reference proteome</keyword>
<evidence type="ECO:0000256" key="5">
    <source>
        <dbReference type="ARBA" id="ARBA00022842"/>
    </source>
</evidence>
<dbReference type="SUPFAM" id="SSF53098">
    <property type="entry name" value="Ribonuclease H-like"/>
    <property type="match status" value="1"/>
</dbReference>
<dbReference type="Gene3D" id="3.30.420.10">
    <property type="entry name" value="Ribonuclease H-like superfamily/Ribonuclease H"/>
    <property type="match status" value="1"/>
</dbReference>
<dbReference type="GO" id="GO:0003887">
    <property type="term" value="F:DNA-directed DNA polymerase activity"/>
    <property type="evidence" value="ECO:0007669"/>
    <property type="project" value="UniProtKB-KW"/>
</dbReference>
<dbReference type="PANTHER" id="PTHR42648">
    <property type="entry name" value="TRANSPOSASE, PUTATIVE-RELATED"/>
    <property type="match status" value="1"/>
</dbReference>
<evidence type="ECO:0000256" key="10">
    <source>
        <dbReference type="ARBA" id="ARBA00023268"/>
    </source>
</evidence>
<evidence type="ECO:0000259" key="12">
    <source>
        <dbReference type="Pfam" id="PF07727"/>
    </source>
</evidence>
<evidence type="ECO:0000256" key="1">
    <source>
        <dbReference type="ARBA" id="ARBA00022722"/>
    </source>
</evidence>
<accession>A0A7R8UJZ0</accession>
<dbReference type="InterPro" id="IPR036397">
    <property type="entry name" value="RNaseH_sf"/>
</dbReference>
<gene>
    <name evidence="13" type="ORF">HERILL_LOCUS5094</name>
</gene>
<dbReference type="GO" id="GO:0016787">
    <property type="term" value="F:hydrolase activity"/>
    <property type="evidence" value="ECO:0007669"/>
    <property type="project" value="UniProtKB-KW"/>
</dbReference>
<dbReference type="Pfam" id="PF07727">
    <property type="entry name" value="RVT_2"/>
    <property type="match status" value="1"/>
</dbReference>
<feature type="domain" description="Reverse transcriptase Ty1/copia-type" evidence="12">
    <location>
        <begin position="288"/>
        <end position="356"/>
    </location>
</feature>
<keyword evidence="10" id="KW-0511">Multifunctional enzyme</keyword>
<keyword evidence="11" id="KW-0732">Signal</keyword>
<evidence type="ECO:0000256" key="4">
    <source>
        <dbReference type="ARBA" id="ARBA00022801"/>
    </source>
</evidence>
<reference evidence="13 14" key="1">
    <citation type="submission" date="2020-11" db="EMBL/GenBank/DDBJ databases">
        <authorList>
            <person name="Wallbank WR R."/>
            <person name="Pardo Diaz C."/>
            <person name="Kozak K."/>
            <person name="Martin S."/>
            <person name="Jiggins C."/>
            <person name="Moest M."/>
            <person name="Warren A I."/>
            <person name="Generalovic N T."/>
            <person name="Byers J.R.P. K."/>
            <person name="Montejo-Kovacevich G."/>
            <person name="Yen C E."/>
        </authorList>
    </citation>
    <scope>NUCLEOTIDE SEQUENCE [LARGE SCALE GENOMIC DNA]</scope>
</reference>
<proteinExistence type="predicted"/>
<keyword evidence="9" id="KW-0233">DNA recombination</keyword>
<feature type="chain" id="PRO_5030503958" description="Reverse transcriptase Ty1/copia-type domain-containing protein" evidence="11">
    <location>
        <begin position="20"/>
        <end position="383"/>
    </location>
</feature>
<evidence type="ECO:0000313" key="13">
    <source>
        <dbReference type="EMBL" id="CAD7082024.1"/>
    </source>
</evidence>
<feature type="signal peptide" evidence="11">
    <location>
        <begin position="1"/>
        <end position="19"/>
    </location>
</feature>